<dbReference type="InterPro" id="IPR011010">
    <property type="entry name" value="DNA_brk_join_enz"/>
</dbReference>
<dbReference type="PROSITE" id="PS51898">
    <property type="entry name" value="TYR_RECOMBINASE"/>
    <property type="match status" value="1"/>
</dbReference>
<keyword evidence="7" id="KW-1185">Reference proteome</keyword>
<feature type="region of interest" description="Disordered" evidence="4">
    <location>
        <begin position="413"/>
        <end position="432"/>
    </location>
</feature>
<evidence type="ECO:0000256" key="2">
    <source>
        <dbReference type="ARBA" id="ARBA00023125"/>
    </source>
</evidence>
<dbReference type="PANTHER" id="PTHR30349:SF41">
    <property type="entry name" value="INTEGRASE_RECOMBINASE PROTEIN MJ0367-RELATED"/>
    <property type="match status" value="1"/>
</dbReference>
<evidence type="ECO:0000256" key="4">
    <source>
        <dbReference type="SAM" id="MobiDB-lite"/>
    </source>
</evidence>
<evidence type="ECO:0000313" key="7">
    <source>
        <dbReference type="Proteomes" id="UP000316208"/>
    </source>
</evidence>
<dbReference type="InterPro" id="IPR013762">
    <property type="entry name" value="Integrase-like_cat_sf"/>
</dbReference>
<dbReference type="Pfam" id="PF00589">
    <property type="entry name" value="Phage_integrase"/>
    <property type="match status" value="1"/>
</dbReference>
<comment type="caution">
    <text evidence="6">The sequence shown here is derived from an EMBL/GenBank/DDBJ whole genome shotgun (WGS) entry which is preliminary data.</text>
</comment>
<protein>
    <submittedName>
        <fullName evidence="6">Site-specific integrase</fullName>
    </submittedName>
</protein>
<evidence type="ECO:0000256" key="1">
    <source>
        <dbReference type="ARBA" id="ARBA00008857"/>
    </source>
</evidence>
<name>A0ABY3AU88_PAEPP</name>
<dbReference type="InterPro" id="IPR002104">
    <property type="entry name" value="Integrase_catalytic"/>
</dbReference>
<accession>A0ABY3AU88</accession>
<proteinExistence type="inferred from homology"/>
<dbReference type="Proteomes" id="UP000316208">
    <property type="component" value="Unassembled WGS sequence"/>
</dbReference>
<sequence length="448" mass="53836">MHSYYHLFCPDDVKSRYLLIVFDENNEPFMPLTEFYHDQIKRIGEKSVIAYLNNLEPFFYWLKYKSSFKGKKVNWDHEPEAIKEGIRQYLLQEMHCKIRDRNNYERIYLTSKSTKTVNLFLAAIKNFYKSMIRLHMYPFINPLIDVEWDKELSSNPGERINKPRLPQVAGTEAPIPFRRQTESYFKIVNDKWVPEIIGDWDLPYKIYHAGSECEWHLRDEVITRFLFETGARISEILDLTIGDYRSRADIHELSACNKGSFKRRIKFIRISPETLKLLIKYVNSERVIFSKENIKFHKLHETEPLFLSSRGTPYTYTAFYANWTKLVKHAGIMLNPHKARHWFVTSMLRGIYENSKSNSEIEIKKKQLVEYMKWRDPETLHIYEHYFDEQKFREYHDQLQETFNKREKEFLKSVRTKSSNPNTKDVVKSEDSIPQQSWLQDFYEGMDE</sequence>
<dbReference type="InterPro" id="IPR050090">
    <property type="entry name" value="Tyrosine_recombinase_XerCD"/>
</dbReference>
<evidence type="ECO:0000313" key="6">
    <source>
        <dbReference type="EMBL" id="TQR46392.1"/>
    </source>
</evidence>
<keyword evidence="3" id="KW-0233">DNA recombination</keyword>
<dbReference type="PANTHER" id="PTHR30349">
    <property type="entry name" value="PHAGE INTEGRASE-RELATED"/>
    <property type="match status" value="1"/>
</dbReference>
<dbReference type="Gene3D" id="1.10.443.10">
    <property type="entry name" value="Intergrase catalytic core"/>
    <property type="match status" value="1"/>
</dbReference>
<dbReference type="RefSeq" id="WP_142542393.1">
    <property type="nucleotide sequence ID" value="NZ_SADY01000001.1"/>
</dbReference>
<organism evidence="6 7">
    <name type="scientific">Paenibacillus popilliae</name>
    <name type="common">Bacillus popilliae</name>
    <dbReference type="NCBI Taxonomy" id="78057"/>
    <lineage>
        <taxon>Bacteria</taxon>
        <taxon>Bacillati</taxon>
        <taxon>Bacillota</taxon>
        <taxon>Bacilli</taxon>
        <taxon>Bacillales</taxon>
        <taxon>Paenibacillaceae</taxon>
        <taxon>Paenibacillus</taxon>
    </lineage>
</organism>
<comment type="similarity">
    <text evidence="1">Belongs to the 'phage' integrase family.</text>
</comment>
<evidence type="ECO:0000259" key="5">
    <source>
        <dbReference type="PROSITE" id="PS51898"/>
    </source>
</evidence>
<gene>
    <name evidence="6" type="ORF">C7Y44_01525</name>
</gene>
<dbReference type="EMBL" id="SADY01000001">
    <property type="protein sequence ID" value="TQR46392.1"/>
    <property type="molecule type" value="Genomic_DNA"/>
</dbReference>
<dbReference type="CDD" id="cd00397">
    <property type="entry name" value="DNA_BRE_C"/>
    <property type="match status" value="1"/>
</dbReference>
<feature type="domain" description="Tyr recombinase" evidence="5">
    <location>
        <begin position="188"/>
        <end position="397"/>
    </location>
</feature>
<reference evidence="6 7" key="1">
    <citation type="submission" date="2018-03" db="EMBL/GenBank/DDBJ databases">
        <title>Aerobic endospore-forming bacteria genome sequencing and assembly.</title>
        <authorList>
            <person name="Cavalcante D.A."/>
            <person name="Driks A."/>
            <person name="Putonti C."/>
            <person name="De-Souza M.T."/>
        </authorList>
    </citation>
    <scope>NUCLEOTIDE SEQUENCE [LARGE SCALE GENOMIC DNA]</scope>
    <source>
        <strain evidence="6 7">SDF0028</strain>
    </source>
</reference>
<dbReference type="SUPFAM" id="SSF56349">
    <property type="entry name" value="DNA breaking-rejoining enzymes"/>
    <property type="match status" value="1"/>
</dbReference>
<evidence type="ECO:0000256" key="3">
    <source>
        <dbReference type="ARBA" id="ARBA00023172"/>
    </source>
</evidence>
<keyword evidence="2" id="KW-0238">DNA-binding</keyword>